<proteinExistence type="predicted"/>
<reference evidence="2" key="1">
    <citation type="submission" date="2022-11" db="UniProtKB">
        <authorList>
            <consortium name="WormBaseParasite"/>
        </authorList>
    </citation>
    <scope>IDENTIFICATION</scope>
</reference>
<evidence type="ECO:0000313" key="2">
    <source>
        <dbReference type="WBParaSite" id="JU765_v2.g8396.t1"/>
    </source>
</evidence>
<dbReference type="Proteomes" id="UP000887576">
    <property type="component" value="Unplaced"/>
</dbReference>
<sequence length="263" mass="30055">MGDPFTHALATTSNLDLVVKLDFKDSALGAVRIDGRVSHHAFQNVGALLNNNGTTELLKFRRKGNVLTSMPPNFSNAAWRNFAKKVLCLTVNGNFSMEEIRRYLPLMESLEYVHMGKIASSGELDDVIKCLPKKVDKIVFDCRRTASTDMTNNVSNFAHQCSRRDLRFREVTLFVNLYPHLEKLMGLLEDALPFVHDFGFFKVVVNEPTTPNVYAWIAENNFETQEREYHLQYPKQFSLYDVFRKKIKKKCLIVAFLASPPAN</sequence>
<organism evidence="1 2">
    <name type="scientific">Panagrolaimus sp. JU765</name>
    <dbReference type="NCBI Taxonomy" id="591449"/>
    <lineage>
        <taxon>Eukaryota</taxon>
        <taxon>Metazoa</taxon>
        <taxon>Ecdysozoa</taxon>
        <taxon>Nematoda</taxon>
        <taxon>Chromadorea</taxon>
        <taxon>Rhabditida</taxon>
        <taxon>Tylenchina</taxon>
        <taxon>Panagrolaimomorpha</taxon>
        <taxon>Panagrolaimoidea</taxon>
        <taxon>Panagrolaimidae</taxon>
        <taxon>Panagrolaimus</taxon>
    </lineage>
</organism>
<name>A0AC34RMK5_9BILA</name>
<protein>
    <submittedName>
        <fullName evidence="2">Uncharacterized protein</fullName>
    </submittedName>
</protein>
<accession>A0AC34RMK5</accession>
<dbReference type="WBParaSite" id="JU765_v2.g8396.t1">
    <property type="protein sequence ID" value="JU765_v2.g8396.t1"/>
    <property type="gene ID" value="JU765_v2.g8396"/>
</dbReference>
<evidence type="ECO:0000313" key="1">
    <source>
        <dbReference type="Proteomes" id="UP000887576"/>
    </source>
</evidence>